<dbReference type="RefSeq" id="WP_366923154.1">
    <property type="nucleotide sequence ID" value="NZ_CP121694.1"/>
</dbReference>
<feature type="domain" description="FAD-dependent protein C-terminal" evidence="1">
    <location>
        <begin position="279"/>
        <end position="476"/>
    </location>
</feature>
<gene>
    <name evidence="2" type="ORF">MFMK1_000008</name>
</gene>
<dbReference type="PIRSF" id="PIRSF038984">
    <property type="entry name" value="FAD_binding_protein"/>
    <property type="match status" value="1"/>
</dbReference>
<evidence type="ECO:0000259" key="1">
    <source>
        <dbReference type="Pfam" id="PF21688"/>
    </source>
</evidence>
<evidence type="ECO:0000313" key="3">
    <source>
        <dbReference type="Proteomes" id="UP001329915"/>
    </source>
</evidence>
<dbReference type="Proteomes" id="UP001329915">
    <property type="component" value="Chromosome"/>
</dbReference>
<reference evidence="2 3" key="1">
    <citation type="submission" date="2023-04" db="EMBL/GenBank/DDBJ databases">
        <authorList>
            <person name="Hsu D."/>
        </authorList>
    </citation>
    <scope>NUCLEOTIDE SEQUENCE [LARGE SCALE GENOMIC DNA]</scope>
    <source>
        <strain evidence="2 3">MK1</strain>
    </source>
</reference>
<dbReference type="SUPFAM" id="SSF51905">
    <property type="entry name" value="FAD/NAD(P)-binding domain"/>
    <property type="match status" value="1"/>
</dbReference>
<proteinExistence type="predicted"/>
<dbReference type="Gene3D" id="3.50.50.60">
    <property type="entry name" value="FAD/NAD(P)-binding domain"/>
    <property type="match status" value="2"/>
</dbReference>
<keyword evidence="3" id="KW-1185">Reference proteome</keyword>
<dbReference type="Gene3D" id="3.30.70.2700">
    <property type="match status" value="1"/>
</dbReference>
<dbReference type="PANTHER" id="PTHR42842:SF3">
    <property type="entry name" value="FAD_NAD(P)-BINDING OXIDOREDUCTASE FAMILY PROTEIN"/>
    <property type="match status" value="1"/>
</dbReference>
<accession>A0AAU0UJ33</accession>
<dbReference type="InterPro" id="IPR028348">
    <property type="entry name" value="FAD-binding_protein"/>
</dbReference>
<dbReference type="InterPro" id="IPR049516">
    <property type="entry name" value="FAD-depend_C"/>
</dbReference>
<dbReference type="InterPro" id="IPR036188">
    <property type="entry name" value="FAD/NAD-bd_sf"/>
</dbReference>
<dbReference type="KEGG" id="dbc:MFMK1_000008"/>
<dbReference type="PANTHER" id="PTHR42842">
    <property type="entry name" value="FAD/NAD(P)-BINDING OXIDOREDUCTASE"/>
    <property type="match status" value="1"/>
</dbReference>
<dbReference type="AlphaFoldDB" id="A0AAU0UJ33"/>
<protein>
    <submittedName>
        <fullName evidence="2">FAD-binding protein</fullName>
    </submittedName>
</protein>
<dbReference type="EMBL" id="CP121694">
    <property type="protein sequence ID" value="WRO20250.1"/>
    <property type="molecule type" value="Genomic_DNA"/>
</dbReference>
<name>A0AAU0UJ33_9FIRM</name>
<dbReference type="Pfam" id="PF21688">
    <property type="entry name" value="FAD-depend_C"/>
    <property type="match status" value="1"/>
</dbReference>
<organism evidence="2 3">
    <name type="scientific">Metallumcola ferriviriculae</name>
    <dbReference type="NCBI Taxonomy" id="3039180"/>
    <lineage>
        <taxon>Bacteria</taxon>
        <taxon>Bacillati</taxon>
        <taxon>Bacillota</taxon>
        <taxon>Clostridia</taxon>
        <taxon>Neomoorellales</taxon>
        <taxon>Desulfitibacteraceae</taxon>
        <taxon>Metallumcola</taxon>
    </lineage>
</organism>
<evidence type="ECO:0000313" key="2">
    <source>
        <dbReference type="EMBL" id="WRO20250.1"/>
    </source>
</evidence>
<sequence>MRIKLSNLRQDLDQPIEALPTRVAKELKVPQSELKEFKILRESVDARRRSTSLVYTVSANVEGQLAKELLTNPNVTELPEEKKRALEIGSKQISYPPVVVGAGPAGLFAALTLAVWGYQPILLERGRDVARRSEDVKKFWEEGIPDHQSNVQFGEGGAGTFSDGKLTTRIKDPRVEEVLRELVAGGAPEEITYQHKPHLGTDKLKEIVKALREKIIQLGGKVYFESQVTDIITSHNQVEAVVINEKQEIKTEAAVLAIGHSARDTYAMLCEKVDMEQKPFAVGLRIEHPQQLIDKVQYGEFAGHSRLGPAGYHLTYRDKLTGRSVYTFCMCPGGYVVAGASEPDTVVTNGMSESGRDSGIANSAVVVTVDGKDFPSNHILAGVELQRQLEGKAFQLGGNNYHAPTQRVEDFLANRIGEVAASVSTSYRPGVKPANFHECLPEEIAETLARAIQDFNRKIPGFAGGDIPLTGVETRTSAPVRILRNADTQSVSLEGLYPAGEGAGYAGGIISAAVDGVRVAENIIQKYAPPKE</sequence>